<evidence type="ECO:0000259" key="1">
    <source>
        <dbReference type="Pfam" id="PF02481"/>
    </source>
</evidence>
<dbReference type="Proteomes" id="UP000290495">
    <property type="component" value="Chromosome"/>
</dbReference>
<organism evidence="2 3">
    <name type="scientific">Mycoplasmopsis canis</name>
    <dbReference type="NCBI Taxonomy" id="29555"/>
    <lineage>
        <taxon>Bacteria</taxon>
        <taxon>Bacillati</taxon>
        <taxon>Mycoplasmatota</taxon>
        <taxon>Mycoplasmoidales</taxon>
        <taxon>Metamycoplasmataceae</taxon>
        <taxon>Mycoplasmopsis</taxon>
    </lineage>
</organism>
<sequence length="245" mass="28566">MNKTLFYFSNLHKGENYKIYTSIKNTDKVDENKMNELERKYEEIGIKFITMLDNEYPTTLLMNSKPPFVIYYKGNIDNLNHFNKVYLVNEIHNLDTQKNVRENISQLVKNTVLVTNGYKDTEREFIDEYRNLKGKIIHIAKSGIDDFNFKDFDFANEVVISQYPIETHARKYYFKSDNHLASIIADQLIYFSSSEKSKTHNLVNYFLDVGKDISCFPGTSIRDGNNELIKSGAKLITYISETIAI</sequence>
<dbReference type="KEGG" id="mcas:AAW50_00250"/>
<dbReference type="Gene3D" id="3.40.50.450">
    <property type="match status" value="1"/>
</dbReference>
<dbReference type="Pfam" id="PF02481">
    <property type="entry name" value="DNA_processg_A"/>
    <property type="match status" value="1"/>
</dbReference>
<proteinExistence type="predicted"/>
<evidence type="ECO:0000313" key="3">
    <source>
        <dbReference type="Proteomes" id="UP000290495"/>
    </source>
</evidence>
<dbReference type="STRING" id="29555.AAW50_00250"/>
<protein>
    <submittedName>
        <fullName evidence="2">DNA processing protein</fullName>
    </submittedName>
</protein>
<evidence type="ECO:0000313" key="2">
    <source>
        <dbReference type="EMBL" id="VEU68816.1"/>
    </source>
</evidence>
<dbReference type="InterPro" id="IPR057666">
    <property type="entry name" value="DrpA_SLOG"/>
</dbReference>
<dbReference type="EMBL" id="LR215010">
    <property type="protein sequence ID" value="VEU68816.1"/>
    <property type="molecule type" value="Genomic_DNA"/>
</dbReference>
<name>A0A0F6X1Q7_9BACT</name>
<accession>A0A0F6X1Q7</accession>
<feature type="domain" description="Smf/DprA SLOG" evidence="1">
    <location>
        <begin position="156"/>
        <end position="242"/>
    </location>
</feature>
<dbReference type="eggNOG" id="COG0758">
    <property type="taxonomic scope" value="Bacteria"/>
</dbReference>
<dbReference type="RefSeq" id="WP_004794233.1">
    <property type="nucleotide sequence ID" value="NZ_CP011368.1"/>
</dbReference>
<reference evidence="2 3" key="1">
    <citation type="submission" date="2019-01" db="EMBL/GenBank/DDBJ databases">
        <authorList>
            <consortium name="Pathogen Informatics"/>
        </authorList>
    </citation>
    <scope>NUCLEOTIDE SEQUENCE [LARGE SCALE GENOMIC DNA]</scope>
    <source>
        <strain evidence="2 3">NCTC10146</strain>
    </source>
</reference>
<gene>
    <name evidence="2" type="primary">MCYN0396</name>
    <name evidence="2" type="ORF">NCTC10146_00273</name>
</gene>
<dbReference type="AlphaFoldDB" id="A0A0F6X1Q7"/>
<dbReference type="HOGENOM" id="CLU_029601_3_4_14"/>